<evidence type="ECO:0000313" key="2">
    <source>
        <dbReference type="EMBL" id="KEI71238.1"/>
    </source>
</evidence>
<dbReference type="SUPFAM" id="SSF55729">
    <property type="entry name" value="Acyl-CoA N-acyltransferases (Nat)"/>
    <property type="match status" value="1"/>
</dbReference>
<protein>
    <recommendedName>
        <fullName evidence="1">N-acetyltransferase domain-containing protein</fullName>
    </recommendedName>
</protein>
<evidence type="ECO:0000313" key="3">
    <source>
        <dbReference type="Proteomes" id="UP000027997"/>
    </source>
</evidence>
<sequence length="287" mass="31762">MADAHYPGCSFTLGNQAVQSGFWALARSCYHTGIRHYGERLAARYNLALCDLATGQPERAMTQLTRARHLLAGDAAAGGSPDKQRIEQRMAELAAIEQYWKQCSWFTPGNASSKHMSLEPLQERHLPALPGLMESSAFARWANLPMVQADVKGESWWSKWQQSASYDLAVVHHDFGLMGLCGLSRINEVAYFYIWLGYNNPQSALATEATLLALRQMSNLSVGNLCTAVSEKNVSTRRALHQAGFEQLNGRGHSGDEAVLFYGCDLEQGSDQLDTQARMQGWLDVGF</sequence>
<dbReference type="EMBL" id="JOJP01000001">
    <property type="protein sequence ID" value="KEI71238.1"/>
    <property type="molecule type" value="Genomic_DNA"/>
</dbReference>
<dbReference type="STRING" id="305900.GV64_11230"/>
<proteinExistence type="predicted"/>
<evidence type="ECO:0000259" key="1">
    <source>
        <dbReference type="Pfam" id="PF13302"/>
    </source>
</evidence>
<dbReference type="Gene3D" id="3.40.630.30">
    <property type="match status" value="1"/>
</dbReference>
<keyword evidence="3" id="KW-1185">Reference proteome</keyword>
<dbReference type="Proteomes" id="UP000027997">
    <property type="component" value="Unassembled WGS sequence"/>
</dbReference>
<dbReference type="eggNOG" id="ENOG5032X7G">
    <property type="taxonomic scope" value="Bacteria"/>
</dbReference>
<name>A0A081KAR2_9GAMM</name>
<dbReference type="InterPro" id="IPR000182">
    <property type="entry name" value="GNAT_dom"/>
</dbReference>
<reference evidence="2 3" key="1">
    <citation type="submission" date="2014-06" db="EMBL/GenBank/DDBJ databases">
        <title>Whole Genome Sequences of Three Symbiotic Endozoicomonas Bacteria.</title>
        <authorList>
            <person name="Neave M.J."/>
            <person name="Apprill A."/>
            <person name="Voolstra C.R."/>
        </authorList>
    </citation>
    <scope>NUCLEOTIDE SEQUENCE [LARGE SCALE GENOMIC DNA]</scope>
    <source>
        <strain evidence="2 3">DSM 22380</strain>
    </source>
</reference>
<dbReference type="Gene3D" id="1.25.40.10">
    <property type="entry name" value="Tetratricopeptide repeat domain"/>
    <property type="match status" value="1"/>
</dbReference>
<comment type="caution">
    <text evidence="2">The sequence shown here is derived from an EMBL/GenBank/DDBJ whole genome shotgun (WGS) entry which is preliminary data.</text>
</comment>
<dbReference type="InterPro" id="IPR011990">
    <property type="entry name" value="TPR-like_helical_dom_sf"/>
</dbReference>
<dbReference type="InterPro" id="IPR016181">
    <property type="entry name" value="Acyl_CoA_acyltransferase"/>
</dbReference>
<dbReference type="SUPFAM" id="SSF48452">
    <property type="entry name" value="TPR-like"/>
    <property type="match status" value="1"/>
</dbReference>
<feature type="domain" description="N-acetyltransferase" evidence="1">
    <location>
        <begin position="117"/>
        <end position="246"/>
    </location>
</feature>
<dbReference type="GO" id="GO:0016747">
    <property type="term" value="F:acyltransferase activity, transferring groups other than amino-acyl groups"/>
    <property type="evidence" value="ECO:0007669"/>
    <property type="project" value="InterPro"/>
</dbReference>
<dbReference type="AlphaFoldDB" id="A0A081KAR2"/>
<accession>A0A081KAR2</accession>
<gene>
    <name evidence="2" type="ORF">GV64_11230</name>
</gene>
<dbReference type="Pfam" id="PF13302">
    <property type="entry name" value="Acetyltransf_3"/>
    <property type="match status" value="1"/>
</dbReference>
<organism evidence="2 3">
    <name type="scientific">Endozoicomonas elysicola</name>
    <dbReference type="NCBI Taxonomy" id="305900"/>
    <lineage>
        <taxon>Bacteria</taxon>
        <taxon>Pseudomonadati</taxon>
        <taxon>Pseudomonadota</taxon>
        <taxon>Gammaproteobacteria</taxon>
        <taxon>Oceanospirillales</taxon>
        <taxon>Endozoicomonadaceae</taxon>
        <taxon>Endozoicomonas</taxon>
    </lineage>
</organism>